<reference evidence="3" key="1">
    <citation type="journal article" date="2019" name="Int. J. Syst. Evol. Microbiol.">
        <title>The Global Catalogue of Microorganisms (GCM) 10K type strain sequencing project: providing services to taxonomists for standard genome sequencing and annotation.</title>
        <authorList>
            <consortium name="The Broad Institute Genomics Platform"/>
            <consortium name="The Broad Institute Genome Sequencing Center for Infectious Disease"/>
            <person name="Wu L."/>
            <person name="Ma J."/>
        </authorList>
    </citation>
    <scope>NUCLEOTIDE SEQUENCE [LARGE SCALE GENOMIC DNA]</scope>
    <source>
        <strain evidence="3">JCM 4087</strain>
    </source>
</reference>
<comment type="caution">
    <text evidence="2">The sequence shown here is derived from an EMBL/GenBank/DDBJ whole genome shotgun (WGS) entry which is preliminary data.</text>
</comment>
<protein>
    <submittedName>
        <fullName evidence="2">Uncharacterized protein</fullName>
    </submittedName>
</protein>
<accession>A0ABW1EMB3</accession>
<name>A0ABW1EMB3_9BACT</name>
<dbReference type="Proteomes" id="UP001596091">
    <property type="component" value="Unassembled WGS sequence"/>
</dbReference>
<proteinExistence type="predicted"/>
<evidence type="ECO:0000313" key="2">
    <source>
        <dbReference type="EMBL" id="MFC5864103.1"/>
    </source>
</evidence>
<dbReference type="EMBL" id="JBHSPH010000008">
    <property type="protein sequence ID" value="MFC5864103.1"/>
    <property type="molecule type" value="Genomic_DNA"/>
</dbReference>
<keyword evidence="3" id="KW-1185">Reference proteome</keyword>
<sequence>MAASEPIGAADGGTLHCGGVEEDAEGRGSDPVGETGFGTLEAGGTFSQGEKEDAAGCVEDGTCDGAGAEGWAENGRNADPVYGGPDDGPAGCCIGVCGTEAGVAAGAGSGTGSYGGMMRPLDDVEFVEAPGP</sequence>
<evidence type="ECO:0000313" key="3">
    <source>
        <dbReference type="Proteomes" id="UP001596091"/>
    </source>
</evidence>
<organism evidence="2 3">
    <name type="scientific">Acidicapsa dinghuensis</name>
    <dbReference type="NCBI Taxonomy" id="2218256"/>
    <lineage>
        <taxon>Bacteria</taxon>
        <taxon>Pseudomonadati</taxon>
        <taxon>Acidobacteriota</taxon>
        <taxon>Terriglobia</taxon>
        <taxon>Terriglobales</taxon>
        <taxon>Acidobacteriaceae</taxon>
        <taxon>Acidicapsa</taxon>
    </lineage>
</organism>
<feature type="region of interest" description="Disordered" evidence="1">
    <location>
        <begin position="1"/>
        <end position="60"/>
    </location>
</feature>
<evidence type="ECO:0000256" key="1">
    <source>
        <dbReference type="SAM" id="MobiDB-lite"/>
    </source>
</evidence>
<dbReference type="RefSeq" id="WP_263340858.1">
    <property type="nucleotide sequence ID" value="NZ_JAGSYH010000006.1"/>
</dbReference>
<gene>
    <name evidence="2" type="ORF">ACFPT7_17485</name>
</gene>